<comment type="caution">
    <text evidence="3">The sequence shown here is derived from an EMBL/GenBank/DDBJ whole genome shotgun (WGS) entry which is preliminary data.</text>
</comment>
<feature type="coiled-coil region" evidence="1">
    <location>
        <begin position="186"/>
        <end position="269"/>
    </location>
</feature>
<evidence type="ECO:0000313" key="3">
    <source>
        <dbReference type="EMBL" id="KAK3597361.1"/>
    </source>
</evidence>
<organism evidence="3 4">
    <name type="scientific">Potamilus streckersoni</name>
    <dbReference type="NCBI Taxonomy" id="2493646"/>
    <lineage>
        <taxon>Eukaryota</taxon>
        <taxon>Metazoa</taxon>
        <taxon>Spiralia</taxon>
        <taxon>Lophotrochozoa</taxon>
        <taxon>Mollusca</taxon>
        <taxon>Bivalvia</taxon>
        <taxon>Autobranchia</taxon>
        <taxon>Heteroconchia</taxon>
        <taxon>Palaeoheterodonta</taxon>
        <taxon>Unionida</taxon>
        <taxon>Unionoidea</taxon>
        <taxon>Unionidae</taxon>
        <taxon>Ambleminae</taxon>
        <taxon>Lampsilini</taxon>
        <taxon>Potamilus</taxon>
    </lineage>
</organism>
<evidence type="ECO:0000256" key="2">
    <source>
        <dbReference type="SAM" id="MobiDB-lite"/>
    </source>
</evidence>
<reference evidence="3" key="2">
    <citation type="journal article" date="2021" name="Genome Biol. Evol.">
        <title>Developing a high-quality reference genome for a parasitic bivalve with doubly uniparental inheritance (Bivalvia: Unionida).</title>
        <authorList>
            <person name="Smith C.H."/>
        </authorList>
    </citation>
    <scope>NUCLEOTIDE SEQUENCE</scope>
    <source>
        <strain evidence="3">CHS0354</strain>
        <tissue evidence="3">Mantle</tissue>
    </source>
</reference>
<dbReference type="EMBL" id="JAEAOA010002037">
    <property type="protein sequence ID" value="KAK3597361.1"/>
    <property type="molecule type" value="Genomic_DNA"/>
</dbReference>
<dbReference type="AlphaFoldDB" id="A0AAE0W0Y0"/>
<evidence type="ECO:0000313" key="4">
    <source>
        <dbReference type="Proteomes" id="UP001195483"/>
    </source>
</evidence>
<proteinExistence type="predicted"/>
<name>A0AAE0W0Y0_9BIVA</name>
<protein>
    <submittedName>
        <fullName evidence="3">Uncharacterized protein</fullName>
    </submittedName>
</protein>
<reference evidence="3" key="1">
    <citation type="journal article" date="2021" name="Genome Biol. Evol.">
        <title>A High-Quality Reference Genome for a Parasitic Bivalve with Doubly Uniparental Inheritance (Bivalvia: Unionida).</title>
        <authorList>
            <person name="Smith C.H."/>
        </authorList>
    </citation>
    <scope>NUCLEOTIDE SEQUENCE</scope>
    <source>
        <strain evidence="3">CHS0354</strain>
    </source>
</reference>
<accession>A0AAE0W0Y0</accession>
<keyword evidence="4" id="KW-1185">Reference proteome</keyword>
<keyword evidence="1" id="KW-0175">Coiled coil</keyword>
<dbReference type="Proteomes" id="UP001195483">
    <property type="component" value="Unassembled WGS sequence"/>
</dbReference>
<evidence type="ECO:0000256" key="1">
    <source>
        <dbReference type="SAM" id="Coils"/>
    </source>
</evidence>
<gene>
    <name evidence="3" type="ORF">CHS0354_034605</name>
</gene>
<reference evidence="3" key="3">
    <citation type="submission" date="2023-05" db="EMBL/GenBank/DDBJ databases">
        <authorList>
            <person name="Smith C.H."/>
        </authorList>
    </citation>
    <scope>NUCLEOTIDE SEQUENCE</scope>
    <source>
        <strain evidence="3">CHS0354</strain>
        <tissue evidence="3">Mantle</tissue>
    </source>
</reference>
<feature type="region of interest" description="Disordered" evidence="2">
    <location>
        <begin position="76"/>
        <end position="111"/>
    </location>
</feature>
<sequence>MIMAFLWGSSKPSKAEGISLDEIKWLQISLKQGLENVGLLECNSEALKAAVESQTYTAQKLQQELRSCNLQKVLTDKETQTEESNNSEDIGCPGDTRQSDRGRQGSQQVTNEDYLASDIHDEETESAVDPPSKQQEQHESTDDILVKLLLNNQNVLKNQAIVNEKGVQNNARWLQKLQQDVDGWFSQNFESSLNEQDKKYKALEEEKNLLSRKCKGLEDEKNQLSKKCKRLDEENNKLSEKCKEVEEGKKELHIEIEKLKKLCDKLSAENNYLKNPVKPTSYSSGSWFSYPPPPKKQVTTQVYCPRKSDLMTNVVSELSNTLQLQMSSYHLDLVIQMCDTPFNINRSLPVIVICLNASRLGTDVSNALQGVPTGPNVAVLILHHKDLHALPTQSSDRVLTGSEYKNIGAIIDMAYLTNKGMYTCDMNNRALETLKDFIQTHTHP</sequence>